<dbReference type="EMBL" id="ML179071">
    <property type="protein sequence ID" value="THV02998.1"/>
    <property type="molecule type" value="Genomic_DNA"/>
</dbReference>
<keyword evidence="4" id="KW-1185">Reference proteome</keyword>
<dbReference type="InterPro" id="IPR052337">
    <property type="entry name" value="SAT4-like"/>
</dbReference>
<keyword evidence="2" id="KW-0812">Transmembrane</keyword>
<dbReference type="AlphaFoldDB" id="A0A4S8MJN0"/>
<proteinExistence type="predicted"/>
<feature type="transmembrane region" description="Helical" evidence="2">
    <location>
        <begin position="46"/>
        <end position="66"/>
    </location>
</feature>
<feature type="transmembrane region" description="Helical" evidence="2">
    <location>
        <begin position="86"/>
        <end position="102"/>
    </location>
</feature>
<feature type="compositionally biased region" description="Low complexity" evidence="1">
    <location>
        <begin position="301"/>
        <end position="312"/>
    </location>
</feature>
<feature type="transmembrane region" description="Helical" evidence="2">
    <location>
        <begin position="241"/>
        <end position="260"/>
    </location>
</feature>
<keyword evidence="2" id="KW-0472">Membrane</keyword>
<feature type="transmembrane region" description="Helical" evidence="2">
    <location>
        <begin position="122"/>
        <end position="145"/>
    </location>
</feature>
<dbReference type="Proteomes" id="UP000297245">
    <property type="component" value="Unassembled WGS sequence"/>
</dbReference>
<organism evidence="3 4">
    <name type="scientific">Dendrothele bispora (strain CBS 962.96)</name>
    <dbReference type="NCBI Taxonomy" id="1314807"/>
    <lineage>
        <taxon>Eukaryota</taxon>
        <taxon>Fungi</taxon>
        <taxon>Dikarya</taxon>
        <taxon>Basidiomycota</taxon>
        <taxon>Agaricomycotina</taxon>
        <taxon>Agaricomycetes</taxon>
        <taxon>Agaricomycetidae</taxon>
        <taxon>Agaricales</taxon>
        <taxon>Agaricales incertae sedis</taxon>
        <taxon>Dendrothele</taxon>
    </lineage>
</organism>
<feature type="compositionally biased region" description="Basic and acidic residues" evidence="1">
    <location>
        <begin position="356"/>
        <end position="373"/>
    </location>
</feature>
<protein>
    <submittedName>
        <fullName evidence="3">Uncharacterized protein</fullName>
    </submittedName>
</protein>
<dbReference type="OrthoDB" id="3229610at2759"/>
<name>A0A4S8MJN0_DENBC</name>
<keyword evidence="2" id="KW-1133">Transmembrane helix</keyword>
<gene>
    <name evidence="3" type="ORF">K435DRAFT_962669</name>
</gene>
<evidence type="ECO:0000256" key="1">
    <source>
        <dbReference type="SAM" id="MobiDB-lite"/>
    </source>
</evidence>
<feature type="region of interest" description="Disordered" evidence="1">
    <location>
        <begin position="406"/>
        <end position="430"/>
    </location>
</feature>
<feature type="compositionally biased region" description="Low complexity" evidence="1">
    <location>
        <begin position="406"/>
        <end position="416"/>
    </location>
</feature>
<sequence>MGFGDVQLNTIKIVRVACTAIHGTALATTIYRVFHQLNIGLFSWDDGLAFVSFFMDATAVTCLWVMAHFNDTFAQTTREVFHQRRIIIWWILNTASLCELWFSRMSLAYTFFRFLPNGRARIISIMSTIAFTLCWIPTFSWRLYVCTRDTVWADQPRDTCTTPRILDLIDICLDALSSICLLLLAAHVLWQMRFPRKEPKMITLLTGGSFYAVAVIFHSIFTLTGKSSYQIYMAQIEGALSLVTCNILVIMTSVYLMMFYRDRNYDDHQKSLFNHQSIHHTPTPVSLDQISHRSQNYSRFQSSCSSQLSETDSGSRSSSNPENHESVLTFTDVASSACEPGNSRGTRRSSYASDSASHRYDDSQDQSKTDSTNHVKNSSSSNTQNDNASNNQEFVYLTDSEPCSGSIIIIPDPSGSEEGNGAYHSSRSSNSYVSFDRSYSYSYSSYPPSLSGSPQL</sequence>
<reference evidence="3 4" key="1">
    <citation type="journal article" date="2019" name="Nat. Ecol. Evol.">
        <title>Megaphylogeny resolves global patterns of mushroom evolution.</title>
        <authorList>
            <person name="Varga T."/>
            <person name="Krizsan K."/>
            <person name="Foldi C."/>
            <person name="Dima B."/>
            <person name="Sanchez-Garcia M."/>
            <person name="Sanchez-Ramirez S."/>
            <person name="Szollosi G.J."/>
            <person name="Szarkandi J.G."/>
            <person name="Papp V."/>
            <person name="Albert L."/>
            <person name="Andreopoulos W."/>
            <person name="Angelini C."/>
            <person name="Antonin V."/>
            <person name="Barry K.W."/>
            <person name="Bougher N.L."/>
            <person name="Buchanan P."/>
            <person name="Buyck B."/>
            <person name="Bense V."/>
            <person name="Catcheside P."/>
            <person name="Chovatia M."/>
            <person name="Cooper J."/>
            <person name="Damon W."/>
            <person name="Desjardin D."/>
            <person name="Finy P."/>
            <person name="Geml J."/>
            <person name="Haridas S."/>
            <person name="Hughes K."/>
            <person name="Justo A."/>
            <person name="Karasinski D."/>
            <person name="Kautmanova I."/>
            <person name="Kiss B."/>
            <person name="Kocsube S."/>
            <person name="Kotiranta H."/>
            <person name="LaButti K.M."/>
            <person name="Lechner B.E."/>
            <person name="Liimatainen K."/>
            <person name="Lipzen A."/>
            <person name="Lukacs Z."/>
            <person name="Mihaltcheva S."/>
            <person name="Morgado L.N."/>
            <person name="Niskanen T."/>
            <person name="Noordeloos M.E."/>
            <person name="Ohm R.A."/>
            <person name="Ortiz-Santana B."/>
            <person name="Ovrebo C."/>
            <person name="Racz N."/>
            <person name="Riley R."/>
            <person name="Savchenko A."/>
            <person name="Shiryaev A."/>
            <person name="Soop K."/>
            <person name="Spirin V."/>
            <person name="Szebenyi C."/>
            <person name="Tomsovsky M."/>
            <person name="Tulloss R.E."/>
            <person name="Uehling J."/>
            <person name="Grigoriev I.V."/>
            <person name="Vagvolgyi C."/>
            <person name="Papp T."/>
            <person name="Martin F.M."/>
            <person name="Miettinen O."/>
            <person name="Hibbett D.S."/>
            <person name="Nagy L.G."/>
        </authorList>
    </citation>
    <scope>NUCLEOTIDE SEQUENCE [LARGE SCALE GENOMIC DNA]</scope>
    <source>
        <strain evidence="3 4">CBS 962.96</strain>
    </source>
</reference>
<feature type="compositionally biased region" description="Polar residues" evidence="1">
    <location>
        <begin position="374"/>
        <end position="389"/>
    </location>
</feature>
<dbReference type="PANTHER" id="PTHR33048:SF47">
    <property type="entry name" value="INTEGRAL MEMBRANE PROTEIN-RELATED"/>
    <property type="match status" value="1"/>
</dbReference>
<evidence type="ECO:0000313" key="4">
    <source>
        <dbReference type="Proteomes" id="UP000297245"/>
    </source>
</evidence>
<feature type="compositionally biased region" description="Polar residues" evidence="1">
    <location>
        <begin position="314"/>
        <end position="324"/>
    </location>
</feature>
<evidence type="ECO:0000313" key="3">
    <source>
        <dbReference type="EMBL" id="THV02998.1"/>
    </source>
</evidence>
<dbReference type="PANTHER" id="PTHR33048">
    <property type="entry name" value="PTH11-LIKE INTEGRAL MEMBRANE PROTEIN (AFU_ORTHOLOGUE AFUA_5G11245)"/>
    <property type="match status" value="1"/>
</dbReference>
<accession>A0A4S8MJN0</accession>
<feature type="transmembrane region" description="Helical" evidence="2">
    <location>
        <begin position="202"/>
        <end position="221"/>
    </location>
</feature>
<feature type="region of interest" description="Disordered" evidence="1">
    <location>
        <begin position="336"/>
        <end position="389"/>
    </location>
</feature>
<feature type="transmembrane region" description="Helical" evidence="2">
    <location>
        <begin position="13"/>
        <end position="34"/>
    </location>
</feature>
<evidence type="ECO:0000256" key="2">
    <source>
        <dbReference type="SAM" id="Phobius"/>
    </source>
</evidence>
<feature type="region of interest" description="Disordered" evidence="1">
    <location>
        <begin position="301"/>
        <end position="324"/>
    </location>
</feature>